<comment type="caution">
    <text evidence="1">The sequence shown here is derived from an EMBL/GenBank/DDBJ whole genome shotgun (WGS) entry which is preliminary data.</text>
</comment>
<evidence type="ECO:0000313" key="2">
    <source>
        <dbReference type="Proteomes" id="UP000789508"/>
    </source>
</evidence>
<evidence type="ECO:0000313" key="1">
    <source>
        <dbReference type="EMBL" id="CAG8757785.1"/>
    </source>
</evidence>
<feature type="non-terminal residue" evidence="1">
    <location>
        <position position="1"/>
    </location>
</feature>
<sequence length="47" mass="5764">YVRQQLQWQELLQLLSVYKITDEKFFREFQENLTAIRLYDDAHASKS</sequence>
<dbReference type="AlphaFoldDB" id="A0A9N9NUA1"/>
<name>A0A9N9NUA1_9GLOM</name>
<protein>
    <submittedName>
        <fullName evidence="1">12434_t:CDS:1</fullName>
    </submittedName>
</protein>
<organism evidence="1 2">
    <name type="scientific">Ambispora leptoticha</name>
    <dbReference type="NCBI Taxonomy" id="144679"/>
    <lineage>
        <taxon>Eukaryota</taxon>
        <taxon>Fungi</taxon>
        <taxon>Fungi incertae sedis</taxon>
        <taxon>Mucoromycota</taxon>
        <taxon>Glomeromycotina</taxon>
        <taxon>Glomeromycetes</taxon>
        <taxon>Archaeosporales</taxon>
        <taxon>Ambisporaceae</taxon>
        <taxon>Ambispora</taxon>
    </lineage>
</organism>
<reference evidence="1" key="1">
    <citation type="submission" date="2021-06" db="EMBL/GenBank/DDBJ databases">
        <authorList>
            <person name="Kallberg Y."/>
            <person name="Tangrot J."/>
            <person name="Rosling A."/>
        </authorList>
    </citation>
    <scope>NUCLEOTIDE SEQUENCE</scope>
    <source>
        <strain evidence="1">FL130A</strain>
    </source>
</reference>
<proteinExistence type="predicted"/>
<dbReference type="EMBL" id="CAJVPS010044581">
    <property type="protein sequence ID" value="CAG8757785.1"/>
    <property type="molecule type" value="Genomic_DNA"/>
</dbReference>
<accession>A0A9N9NUA1</accession>
<feature type="non-terminal residue" evidence="1">
    <location>
        <position position="47"/>
    </location>
</feature>
<dbReference type="Proteomes" id="UP000789508">
    <property type="component" value="Unassembled WGS sequence"/>
</dbReference>
<gene>
    <name evidence="1" type="ORF">ALEPTO_LOCUS13553</name>
</gene>
<keyword evidence="2" id="KW-1185">Reference proteome</keyword>